<gene>
    <name evidence="1" type="ORF">BDR25DRAFT_355093</name>
</gene>
<accession>A0ACB6QUT2</accession>
<name>A0ACB6QUT2_9PLEO</name>
<keyword evidence="2" id="KW-1185">Reference proteome</keyword>
<reference evidence="1" key="1">
    <citation type="journal article" date="2020" name="Stud. Mycol.">
        <title>101 Dothideomycetes genomes: a test case for predicting lifestyles and emergence of pathogens.</title>
        <authorList>
            <person name="Haridas S."/>
            <person name="Albert R."/>
            <person name="Binder M."/>
            <person name="Bloem J."/>
            <person name="Labutti K."/>
            <person name="Salamov A."/>
            <person name="Andreopoulos B."/>
            <person name="Baker S."/>
            <person name="Barry K."/>
            <person name="Bills G."/>
            <person name="Bluhm B."/>
            <person name="Cannon C."/>
            <person name="Castanera R."/>
            <person name="Culley D."/>
            <person name="Daum C."/>
            <person name="Ezra D."/>
            <person name="Gonzalez J."/>
            <person name="Henrissat B."/>
            <person name="Kuo A."/>
            <person name="Liang C."/>
            <person name="Lipzen A."/>
            <person name="Lutzoni F."/>
            <person name="Magnuson J."/>
            <person name="Mondo S."/>
            <person name="Nolan M."/>
            <person name="Ohm R."/>
            <person name="Pangilinan J."/>
            <person name="Park H.-J."/>
            <person name="Ramirez L."/>
            <person name="Alfaro M."/>
            <person name="Sun H."/>
            <person name="Tritt A."/>
            <person name="Yoshinaga Y."/>
            <person name="Zwiers L.-H."/>
            <person name="Turgeon B."/>
            <person name="Goodwin S."/>
            <person name="Spatafora J."/>
            <person name="Crous P."/>
            <person name="Grigoriev I."/>
        </authorList>
    </citation>
    <scope>NUCLEOTIDE SEQUENCE</scope>
    <source>
        <strain evidence="1">ATCC 200398</strain>
    </source>
</reference>
<proteinExistence type="predicted"/>
<evidence type="ECO:0000313" key="1">
    <source>
        <dbReference type="EMBL" id="KAF2470606.1"/>
    </source>
</evidence>
<sequence length="988" mass="107497">MSDRNCVVFPRPSVSVSFLNFRHNSRTSSASPGIGCCPRPFSVAGGGAHRHGKTLLGAQLGPERASRKERGEARKPAALTLESLEGATETLDAGICRLAPRPATRAPCPCQSDCLLIELDGGEEAWLSAFTSEEDGSETGLSPLFVASNAVCSTVGTSSDLRSQSFEQCERASIASATSIQYFDHGLHLQDPSTAPRQCPPGVDLQSPTREAVLESDKHSASEMNHTHIAILPSLYYREWIARIAARIAAITSSAKPPNEDPLIDIPPDEARSDKRNKNRQASTLFKVGLDCSLGSPFPPPDTAPCLFQSSPLVNSTLRPASADDGGRCIQEPASSHLHLQQLSKIYDLRLPHQASTEHERSPISFYCLHAFADRLHRVDVGSQLACFKLEALPPCPGSICVNCFFASVAERALAKETFISRNCRPCDQPLEPGEKKATKRNGAAAAGHLASLATIHLNREPFCFLFSDSPDAVLISDASHAATARQESLDSKLRAATQPRCTDVHTDSWTAKDFPLVCSADSVTRRVPLCTCVRVILQILAACMPPKIAQEARPSKNRLVGVVTKSSGLHIERTPHTSHLACVPLRDETASQMTIQYGWLPSLTAAPAGWKAVTGSRKLALGFSTVDPGWHLPRNMLGPAFGQRLVSSALSPSFYGAHLLNVHIVVFSAFYPVIMIPARLPGKNISRTRLCHFKCLGRILDALVVQASQLLFLSMSVEGSPRAADITTRNSLCAFCFWGFIYSFGGRADLSSRTWGDRQISFPSTSRSILGCHGLPRNTLIETSIETSEESIKGSSGGCIPLADVRDCSIWQHARVVLSQSRVSEPFKTSLRHLQPQVWPTTNTANRPSDILHPQPPGLLQCFFLPRYPFSCKNLCAITVSSRAVLYWVVEYLSYMPHSGAPEAEYPQSESKTHSLKTTTDSAPRSTVRPYRFSFPGIRVSSASQHSAPNTLIRAMRTNVAILLFLHPDFEPDVSSPSDVEYGLRLG</sequence>
<dbReference type="Proteomes" id="UP000799755">
    <property type="component" value="Unassembled WGS sequence"/>
</dbReference>
<dbReference type="EMBL" id="MU003507">
    <property type="protein sequence ID" value="KAF2470606.1"/>
    <property type="molecule type" value="Genomic_DNA"/>
</dbReference>
<evidence type="ECO:0000313" key="2">
    <source>
        <dbReference type="Proteomes" id="UP000799755"/>
    </source>
</evidence>
<organism evidence="1 2">
    <name type="scientific">Lindgomyces ingoldianus</name>
    <dbReference type="NCBI Taxonomy" id="673940"/>
    <lineage>
        <taxon>Eukaryota</taxon>
        <taxon>Fungi</taxon>
        <taxon>Dikarya</taxon>
        <taxon>Ascomycota</taxon>
        <taxon>Pezizomycotina</taxon>
        <taxon>Dothideomycetes</taxon>
        <taxon>Pleosporomycetidae</taxon>
        <taxon>Pleosporales</taxon>
        <taxon>Lindgomycetaceae</taxon>
        <taxon>Lindgomyces</taxon>
    </lineage>
</organism>
<protein>
    <submittedName>
        <fullName evidence="1">Uncharacterized protein</fullName>
    </submittedName>
</protein>
<comment type="caution">
    <text evidence="1">The sequence shown here is derived from an EMBL/GenBank/DDBJ whole genome shotgun (WGS) entry which is preliminary data.</text>
</comment>